<feature type="transmembrane region" description="Helical" evidence="1">
    <location>
        <begin position="12"/>
        <end position="33"/>
    </location>
</feature>
<evidence type="ECO:0000256" key="1">
    <source>
        <dbReference type="SAM" id="Phobius"/>
    </source>
</evidence>
<keyword evidence="3" id="KW-1185">Reference proteome</keyword>
<accession>A0A1M5YNJ7</accession>
<keyword evidence="1" id="KW-0472">Membrane</keyword>
<dbReference type="EMBL" id="FQXP01000026">
    <property type="protein sequence ID" value="SHI13677.1"/>
    <property type="molecule type" value="Genomic_DNA"/>
</dbReference>
<gene>
    <name evidence="2" type="ORF">SAMN02745196_03123</name>
</gene>
<dbReference type="InterPro" id="IPR024232">
    <property type="entry name" value="SpoIIIAH"/>
</dbReference>
<dbReference type="Pfam" id="PF12685">
    <property type="entry name" value="SpoIIIAH"/>
    <property type="match status" value="1"/>
</dbReference>
<dbReference type="RefSeq" id="WP_072832889.1">
    <property type="nucleotide sequence ID" value="NZ_FQXP01000026.1"/>
</dbReference>
<name>A0A1M5YNJ7_9CLOT</name>
<keyword evidence="1" id="KW-1133">Transmembrane helix</keyword>
<evidence type="ECO:0000313" key="3">
    <source>
        <dbReference type="Proteomes" id="UP000184526"/>
    </source>
</evidence>
<dbReference type="Proteomes" id="UP000184526">
    <property type="component" value="Unassembled WGS sequence"/>
</dbReference>
<keyword evidence="1" id="KW-0812">Transmembrane</keyword>
<evidence type="ECO:0000313" key="2">
    <source>
        <dbReference type="EMBL" id="SHI13677.1"/>
    </source>
</evidence>
<dbReference type="Gene3D" id="1.10.287.4300">
    <property type="entry name" value="Stage III sporulation protein AH-like"/>
    <property type="match status" value="1"/>
</dbReference>
<sequence>MKCNLNSKQHSIVVIVSLILVFSIGFCMGRYCFGGNDYFKNDKVERDNATQKSLDSLKALVDNQSTPQEQKDKASEDYRQLSLKFEKEATLESKVKALGFKKAMCYLEDDRVKVVVQNKDKLKDEESKKIKDAILQESNIKDVEIIVRK</sequence>
<reference evidence="2 3" key="1">
    <citation type="submission" date="2016-11" db="EMBL/GenBank/DDBJ databases">
        <authorList>
            <person name="Jaros S."/>
            <person name="Januszkiewicz K."/>
            <person name="Wedrychowicz H."/>
        </authorList>
    </citation>
    <scope>NUCLEOTIDE SEQUENCE [LARGE SCALE GENOMIC DNA]</scope>
    <source>
        <strain evidence="2 3">DSM 3089</strain>
    </source>
</reference>
<dbReference type="InterPro" id="IPR038503">
    <property type="entry name" value="SpoIIIAH_sf"/>
</dbReference>
<dbReference type="STRING" id="1121306.SAMN02745196_03123"/>
<dbReference type="AlphaFoldDB" id="A0A1M5YNJ7"/>
<proteinExistence type="predicted"/>
<protein>
    <submittedName>
        <fullName evidence="2">SpoIIIAH-like protein</fullName>
    </submittedName>
</protein>
<organism evidence="2 3">
    <name type="scientific">Clostridium collagenovorans DSM 3089</name>
    <dbReference type="NCBI Taxonomy" id="1121306"/>
    <lineage>
        <taxon>Bacteria</taxon>
        <taxon>Bacillati</taxon>
        <taxon>Bacillota</taxon>
        <taxon>Clostridia</taxon>
        <taxon>Eubacteriales</taxon>
        <taxon>Clostridiaceae</taxon>
        <taxon>Clostridium</taxon>
    </lineage>
</organism>